<protein>
    <submittedName>
        <fullName evidence="2">Predicted exonuclease</fullName>
    </submittedName>
</protein>
<organism evidence="2 3">
    <name type="scientific">Lachnospira eligens</name>
    <dbReference type="NCBI Taxonomy" id="39485"/>
    <lineage>
        <taxon>Bacteria</taxon>
        <taxon>Bacillati</taxon>
        <taxon>Bacillota</taxon>
        <taxon>Clostridia</taxon>
        <taxon>Lachnospirales</taxon>
        <taxon>Lachnospiraceae</taxon>
        <taxon>Lachnospira</taxon>
    </lineage>
</organism>
<proteinExistence type="predicted"/>
<dbReference type="SUPFAM" id="SSF53098">
    <property type="entry name" value="Ribonuclease H-like"/>
    <property type="match status" value="1"/>
</dbReference>
<dbReference type="PANTHER" id="PTHR38462:SF1">
    <property type="entry name" value="YPRB RIBONUCLEASE H-LIKE DOMAIN-CONTAINING PROTEIN"/>
    <property type="match status" value="1"/>
</dbReference>
<evidence type="ECO:0000259" key="1">
    <source>
        <dbReference type="Pfam" id="PF13482"/>
    </source>
</evidence>
<dbReference type="InterPro" id="IPR012337">
    <property type="entry name" value="RNaseH-like_sf"/>
</dbReference>
<dbReference type="EMBL" id="CZBU01000002">
    <property type="protein sequence ID" value="CUQ75989.1"/>
    <property type="molecule type" value="Genomic_DNA"/>
</dbReference>
<keyword evidence="2" id="KW-0540">Nuclease</keyword>
<dbReference type="Proteomes" id="UP000095621">
    <property type="component" value="Unassembled WGS sequence"/>
</dbReference>
<dbReference type="Gene3D" id="3.30.420.10">
    <property type="entry name" value="Ribonuclease H-like superfamily/Ribonuclease H"/>
    <property type="match status" value="1"/>
</dbReference>
<sequence length="371" mass="42507">MITINDTLHTNADTAMLKAICPDTDSICFFDIETTGFSRNYNIVYLIGAVYFRNGITHYLQWLAESDSDEAYILSAFNDFLKDFHTLIHFNGDAFDIPFITERAAHLNVTLDLSHLESLDLYKTARKCKSILSLSDYKQKTIEHFLGIEREDMYSGGELIDVYRKFAAKPSDTAHNEYRKLLLLHNHDDIEGMLSLLPLVSYYAIIMNSYTVDNTVIDKDTDSDGNVSSLRLIAECSLPVGVPVDRHICIDNIHILIKNRTLTLVIPIISDTLKYFFKDYKNYFYLTSEDEAIHKSIAQYVDSNNRVKCSASNCYTKKTGIFLPLYDNCNLNIFKKDYSAPEKYCNADDILLKSTDNTEKYIHSVINHIFS</sequence>
<keyword evidence="2" id="KW-0378">Hydrolase</keyword>
<dbReference type="RefSeq" id="WP_055214840.1">
    <property type="nucleotide sequence ID" value="NZ_CZBU01000002.1"/>
</dbReference>
<dbReference type="AlphaFoldDB" id="A0A174YTG9"/>
<dbReference type="OrthoDB" id="9790530at2"/>
<feature type="domain" description="YprB ribonuclease H-like" evidence="1">
    <location>
        <begin position="28"/>
        <end position="196"/>
    </location>
</feature>
<dbReference type="InterPro" id="IPR038720">
    <property type="entry name" value="YprB_RNase_H-like_dom"/>
</dbReference>
<dbReference type="GO" id="GO:0003676">
    <property type="term" value="F:nucleic acid binding"/>
    <property type="evidence" value="ECO:0007669"/>
    <property type="project" value="InterPro"/>
</dbReference>
<reference evidence="2 3" key="1">
    <citation type="submission" date="2015-09" db="EMBL/GenBank/DDBJ databases">
        <authorList>
            <consortium name="Pathogen Informatics"/>
        </authorList>
    </citation>
    <scope>NUCLEOTIDE SEQUENCE [LARGE SCALE GENOMIC DNA]</scope>
    <source>
        <strain evidence="2 3">2789STDY5834875</strain>
    </source>
</reference>
<accession>A0A174YTG9</accession>
<dbReference type="GO" id="GO:0004527">
    <property type="term" value="F:exonuclease activity"/>
    <property type="evidence" value="ECO:0007669"/>
    <property type="project" value="UniProtKB-KW"/>
</dbReference>
<dbReference type="InterPro" id="IPR036397">
    <property type="entry name" value="RNaseH_sf"/>
</dbReference>
<dbReference type="PANTHER" id="PTHR38462">
    <property type="entry name" value="EXONUCLEASE-LIKE PROTEIN"/>
    <property type="match status" value="1"/>
</dbReference>
<gene>
    <name evidence="2" type="ORF">ERS852490_00812</name>
</gene>
<dbReference type="Pfam" id="PF13482">
    <property type="entry name" value="RNase_H_2"/>
    <property type="match status" value="1"/>
</dbReference>
<evidence type="ECO:0000313" key="3">
    <source>
        <dbReference type="Proteomes" id="UP000095621"/>
    </source>
</evidence>
<keyword evidence="2" id="KW-0269">Exonuclease</keyword>
<name>A0A174YTG9_9FIRM</name>
<evidence type="ECO:0000313" key="2">
    <source>
        <dbReference type="EMBL" id="CUQ75989.1"/>
    </source>
</evidence>